<dbReference type="PATRIC" id="fig|29343.3.peg.1378"/>
<evidence type="ECO:0000256" key="6">
    <source>
        <dbReference type="ARBA" id="ARBA00022490"/>
    </source>
</evidence>
<keyword evidence="6" id="KW-0963">Cytoplasm</keyword>
<protein>
    <recommendedName>
        <fullName evidence="5 10">Uridine phosphorylase</fullName>
        <ecNumber evidence="4 10">2.4.2.3</ecNumber>
    </recommendedName>
</protein>
<dbReference type="InterPro" id="IPR035994">
    <property type="entry name" value="Nucleoside_phosphorylase_sf"/>
</dbReference>
<dbReference type="SUPFAM" id="SSF53167">
    <property type="entry name" value="Purine and uridine phosphorylases"/>
    <property type="match status" value="1"/>
</dbReference>
<comment type="similarity">
    <text evidence="3 10">Belongs to the PNP/UDP phosphorylase family.</text>
</comment>
<dbReference type="NCBIfam" id="TIGR01718">
    <property type="entry name" value="Uridine-psphlse"/>
    <property type="match status" value="1"/>
</dbReference>
<sequence length="257" mass="27419">MKERIYHLGIDESCAAKYAILPGDPGRVEKIASYLDNPRKVAQNREFTTFAGELCGQNVLVTSTGIGGPSASIAMEELVALGTDTFIRVGTCGGMQKKVLGGDLIIPTGAIRMEGTSKEYIPIEFPAVPSFDVTSALVSAAKRLNLSFHTGVVQSKDSFYGQHEPSRMPVGPELEYKWRAWIKAGCLASEMECAALFTVAACLGVRAGAVLSCIWNQERAAAGLDNPNVLDTSSAIKTAVEAMKAIIKADNETDNAE</sequence>
<comment type="pathway">
    <text evidence="2 10">Pyrimidine metabolism; UMP biosynthesis via salvage pathway; uracil from uridine (phosphorylase route): step 1/1.</text>
</comment>
<evidence type="ECO:0000256" key="9">
    <source>
        <dbReference type="ARBA" id="ARBA00048447"/>
    </source>
</evidence>
<keyword evidence="7 10" id="KW-0328">Glycosyltransferase</keyword>
<proteinExistence type="inferred from homology"/>
<dbReference type="EMBL" id="LM995447">
    <property type="protein sequence ID" value="CDZ24422.1"/>
    <property type="molecule type" value="Genomic_DNA"/>
</dbReference>
<evidence type="ECO:0000256" key="2">
    <source>
        <dbReference type="ARBA" id="ARBA00004825"/>
    </source>
</evidence>
<evidence type="ECO:0000256" key="10">
    <source>
        <dbReference type="RuleBase" id="RU361131"/>
    </source>
</evidence>
<feature type="domain" description="Nucleoside phosphorylase" evidence="11">
    <location>
        <begin position="17"/>
        <end position="248"/>
    </location>
</feature>
<dbReference type="UniPathway" id="UPA00574">
    <property type="reaction ID" value="UER00633"/>
</dbReference>
<dbReference type="GO" id="GO:0005829">
    <property type="term" value="C:cytosol"/>
    <property type="evidence" value="ECO:0007669"/>
    <property type="project" value="TreeGrafter"/>
</dbReference>
<accession>A0A078KPI3</accession>
<comment type="function">
    <text evidence="10">Catalyzes the reversible phosphorylytic cleavage of uridine to uracil and ribose-1-phosphate.</text>
</comment>
<dbReference type="STRING" id="29343.CCDG5_1308"/>
<dbReference type="PROSITE" id="PS01232">
    <property type="entry name" value="PNP_UDP_1"/>
    <property type="match status" value="1"/>
</dbReference>
<dbReference type="OrthoDB" id="9772602at2"/>
<dbReference type="Pfam" id="PF01048">
    <property type="entry name" value="PNP_UDP_1"/>
    <property type="match status" value="1"/>
</dbReference>
<evidence type="ECO:0000313" key="13">
    <source>
        <dbReference type="Proteomes" id="UP000032431"/>
    </source>
</evidence>
<evidence type="ECO:0000256" key="7">
    <source>
        <dbReference type="ARBA" id="ARBA00022676"/>
    </source>
</evidence>
<dbReference type="Gene3D" id="3.40.50.1580">
    <property type="entry name" value="Nucleoside phosphorylase domain"/>
    <property type="match status" value="1"/>
</dbReference>
<keyword evidence="13" id="KW-1185">Reference proteome</keyword>
<comment type="subcellular location">
    <subcellularLocation>
        <location evidence="1">Cytoplasm</location>
    </subcellularLocation>
</comment>
<dbReference type="InterPro" id="IPR000845">
    <property type="entry name" value="Nucleoside_phosphorylase_d"/>
</dbReference>
<evidence type="ECO:0000259" key="11">
    <source>
        <dbReference type="Pfam" id="PF01048"/>
    </source>
</evidence>
<dbReference type="GO" id="GO:0004850">
    <property type="term" value="F:uridine phosphorylase activity"/>
    <property type="evidence" value="ECO:0007669"/>
    <property type="project" value="UniProtKB-EC"/>
</dbReference>
<dbReference type="CDD" id="cd17767">
    <property type="entry name" value="UP_EcUdp-like"/>
    <property type="match status" value="1"/>
</dbReference>
<organism evidence="12 13">
    <name type="scientific">[Clostridium] cellulosi</name>
    <dbReference type="NCBI Taxonomy" id="29343"/>
    <lineage>
        <taxon>Bacteria</taxon>
        <taxon>Bacillati</taxon>
        <taxon>Bacillota</taxon>
        <taxon>Clostridia</taxon>
        <taxon>Eubacteriales</taxon>
        <taxon>Oscillospiraceae</taxon>
        <taxon>Oscillospiraceae incertae sedis</taxon>
    </lineage>
</organism>
<dbReference type="AlphaFoldDB" id="A0A078KPI3"/>
<dbReference type="PANTHER" id="PTHR43691">
    <property type="entry name" value="URIDINE PHOSPHORYLASE"/>
    <property type="match status" value="1"/>
</dbReference>
<evidence type="ECO:0000256" key="8">
    <source>
        <dbReference type="ARBA" id="ARBA00022679"/>
    </source>
</evidence>
<evidence type="ECO:0000313" key="12">
    <source>
        <dbReference type="EMBL" id="CDZ24422.1"/>
    </source>
</evidence>
<reference evidence="13" key="1">
    <citation type="submission" date="2014-07" db="EMBL/GenBank/DDBJ databases">
        <authorList>
            <person name="Wibberg D."/>
        </authorList>
    </citation>
    <scope>NUCLEOTIDE SEQUENCE [LARGE SCALE GENOMIC DNA]</scope>
    <source>
        <strain evidence="13">DG5</strain>
    </source>
</reference>
<dbReference type="Proteomes" id="UP000032431">
    <property type="component" value="Chromosome I"/>
</dbReference>
<dbReference type="HOGENOM" id="CLU_068457_0_0_9"/>
<comment type="catalytic activity">
    <reaction evidence="9 10">
        <text>uridine + phosphate = alpha-D-ribose 1-phosphate + uracil</text>
        <dbReference type="Rhea" id="RHEA:24388"/>
        <dbReference type="ChEBI" id="CHEBI:16704"/>
        <dbReference type="ChEBI" id="CHEBI:17568"/>
        <dbReference type="ChEBI" id="CHEBI:43474"/>
        <dbReference type="ChEBI" id="CHEBI:57720"/>
        <dbReference type="EC" id="2.4.2.3"/>
    </reaction>
</comment>
<dbReference type="GO" id="GO:0044206">
    <property type="term" value="P:UMP salvage"/>
    <property type="evidence" value="ECO:0007669"/>
    <property type="project" value="UniProtKB-UniPathway"/>
</dbReference>
<name>A0A078KPI3_9FIRM</name>
<evidence type="ECO:0000256" key="4">
    <source>
        <dbReference type="ARBA" id="ARBA00011888"/>
    </source>
</evidence>
<evidence type="ECO:0000256" key="1">
    <source>
        <dbReference type="ARBA" id="ARBA00004496"/>
    </source>
</evidence>
<dbReference type="GO" id="GO:0009164">
    <property type="term" value="P:nucleoside catabolic process"/>
    <property type="evidence" value="ECO:0007669"/>
    <property type="project" value="UniProtKB-ARBA"/>
</dbReference>
<dbReference type="EC" id="2.4.2.3" evidence="4 10"/>
<dbReference type="PANTHER" id="PTHR43691:SF11">
    <property type="entry name" value="FI09636P-RELATED"/>
    <property type="match status" value="1"/>
</dbReference>
<dbReference type="InterPro" id="IPR018016">
    <property type="entry name" value="Nucleoside_phosphorylase_CS"/>
</dbReference>
<evidence type="ECO:0000256" key="5">
    <source>
        <dbReference type="ARBA" id="ARBA00021980"/>
    </source>
</evidence>
<dbReference type="InterPro" id="IPR010058">
    <property type="entry name" value="Uridine_phosphorylase"/>
</dbReference>
<evidence type="ECO:0000256" key="3">
    <source>
        <dbReference type="ARBA" id="ARBA00010456"/>
    </source>
</evidence>
<dbReference type="GO" id="GO:0009166">
    <property type="term" value="P:nucleotide catabolic process"/>
    <property type="evidence" value="ECO:0007669"/>
    <property type="project" value="InterPro"/>
</dbReference>
<keyword evidence="8 10" id="KW-0808">Transferase</keyword>
<dbReference type="KEGG" id="ccel:CCDG5_1308"/>
<gene>
    <name evidence="12" type="primary">udp</name>
    <name evidence="12" type="ORF">CCDG5_1308</name>
</gene>